<evidence type="ECO:0000313" key="1">
    <source>
        <dbReference type="EMBL" id="EFC99809.1"/>
    </source>
</evidence>
<proteinExistence type="predicted"/>
<dbReference type="EMBL" id="ACIO01000150">
    <property type="protein sequence ID" value="EFC99809.1"/>
    <property type="molecule type" value="Genomic_DNA"/>
</dbReference>
<gene>
    <name evidence="1" type="ORF">CLOSTHATH_01989</name>
</gene>
<comment type="caution">
    <text evidence="1">The sequence shown here is derived from an EMBL/GenBank/DDBJ whole genome shotgun (WGS) entry which is preliminary data.</text>
</comment>
<accession>D3AEF8</accession>
<protein>
    <submittedName>
        <fullName evidence="1">Uncharacterized protein</fullName>
    </submittedName>
</protein>
<sequence length="39" mass="4565">MMGMTSFSERLRSKRITFLKLKSSILMVSEIDVWRGLCL</sequence>
<dbReference type="Proteomes" id="UP000004968">
    <property type="component" value="Unassembled WGS sequence"/>
</dbReference>
<organism evidence="1 2">
    <name type="scientific">Hungatella hathewayi DSM 13479</name>
    <dbReference type="NCBI Taxonomy" id="566550"/>
    <lineage>
        <taxon>Bacteria</taxon>
        <taxon>Bacillati</taxon>
        <taxon>Bacillota</taxon>
        <taxon>Clostridia</taxon>
        <taxon>Lachnospirales</taxon>
        <taxon>Lachnospiraceae</taxon>
        <taxon>Hungatella</taxon>
    </lineage>
</organism>
<dbReference type="AlphaFoldDB" id="D3AEF8"/>
<reference evidence="1 2" key="1">
    <citation type="submission" date="2010-01" db="EMBL/GenBank/DDBJ databases">
        <authorList>
            <person name="Weinstock G."/>
            <person name="Sodergren E."/>
            <person name="Clifton S."/>
            <person name="Fulton L."/>
            <person name="Fulton B."/>
            <person name="Courtney L."/>
            <person name="Fronick C."/>
            <person name="Harrison M."/>
            <person name="Strong C."/>
            <person name="Farmer C."/>
            <person name="Delahaunty K."/>
            <person name="Markovic C."/>
            <person name="Hall O."/>
            <person name="Minx P."/>
            <person name="Tomlinson C."/>
            <person name="Mitreva M."/>
            <person name="Nelson J."/>
            <person name="Hou S."/>
            <person name="Wollam A."/>
            <person name="Pepin K.H."/>
            <person name="Johnson M."/>
            <person name="Bhonagiri V."/>
            <person name="Nash W.E."/>
            <person name="Warren W."/>
            <person name="Chinwalla A."/>
            <person name="Mardis E.R."/>
            <person name="Wilson R.K."/>
        </authorList>
    </citation>
    <scope>NUCLEOTIDE SEQUENCE [LARGE SCALE GENOMIC DNA]</scope>
    <source>
        <strain evidence="1 2">DSM 13479</strain>
    </source>
</reference>
<name>D3AEF8_9FIRM</name>
<evidence type="ECO:0000313" key="2">
    <source>
        <dbReference type="Proteomes" id="UP000004968"/>
    </source>
</evidence>
<dbReference type="HOGENOM" id="CLU_3310990_0_0_9"/>